<protein>
    <submittedName>
        <fullName evidence="2">Uncharacterized protein</fullName>
    </submittedName>
</protein>
<dbReference type="AlphaFoldDB" id="A0AAV7PK44"/>
<dbReference type="Proteomes" id="UP001066276">
    <property type="component" value="Chromosome 7"/>
</dbReference>
<evidence type="ECO:0000256" key="1">
    <source>
        <dbReference type="SAM" id="MobiDB-lite"/>
    </source>
</evidence>
<reference evidence="2" key="1">
    <citation type="journal article" date="2022" name="bioRxiv">
        <title>Sequencing and chromosome-scale assembly of the giantPleurodeles waltlgenome.</title>
        <authorList>
            <person name="Brown T."/>
            <person name="Elewa A."/>
            <person name="Iarovenko S."/>
            <person name="Subramanian E."/>
            <person name="Araus A.J."/>
            <person name="Petzold A."/>
            <person name="Susuki M."/>
            <person name="Suzuki K.-i.T."/>
            <person name="Hayashi T."/>
            <person name="Toyoda A."/>
            <person name="Oliveira C."/>
            <person name="Osipova E."/>
            <person name="Leigh N.D."/>
            <person name="Simon A."/>
            <person name="Yun M.H."/>
        </authorList>
    </citation>
    <scope>NUCLEOTIDE SEQUENCE</scope>
    <source>
        <strain evidence="2">20211129_DDA</strain>
        <tissue evidence="2">Liver</tissue>
    </source>
</reference>
<gene>
    <name evidence="2" type="ORF">NDU88_006099</name>
</gene>
<feature type="region of interest" description="Disordered" evidence="1">
    <location>
        <begin position="22"/>
        <end position="87"/>
    </location>
</feature>
<accession>A0AAV7PK44</accession>
<dbReference type="EMBL" id="JANPWB010000011">
    <property type="protein sequence ID" value="KAJ1127706.1"/>
    <property type="molecule type" value="Genomic_DNA"/>
</dbReference>
<organism evidence="2 3">
    <name type="scientific">Pleurodeles waltl</name>
    <name type="common">Iberian ribbed newt</name>
    <dbReference type="NCBI Taxonomy" id="8319"/>
    <lineage>
        <taxon>Eukaryota</taxon>
        <taxon>Metazoa</taxon>
        <taxon>Chordata</taxon>
        <taxon>Craniata</taxon>
        <taxon>Vertebrata</taxon>
        <taxon>Euteleostomi</taxon>
        <taxon>Amphibia</taxon>
        <taxon>Batrachia</taxon>
        <taxon>Caudata</taxon>
        <taxon>Salamandroidea</taxon>
        <taxon>Salamandridae</taxon>
        <taxon>Pleurodelinae</taxon>
        <taxon>Pleurodeles</taxon>
    </lineage>
</organism>
<sequence length="115" mass="12521">MGTLRNVTGNNFLVQALQETKDYTQEEGNATEKKKPCDTVETETAVKNVPRSSRGANDTGAASDCGEETRTREARHNPRGSWLSKGLPLALNKGKRVQRGTYATYPHLMLAAEGA</sequence>
<evidence type="ECO:0000313" key="2">
    <source>
        <dbReference type="EMBL" id="KAJ1127706.1"/>
    </source>
</evidence>
<keyword evidence="3" id="KW-1185">Reference proteome</keyword>
<evidence type="ECO:0000313" key="3">
    <source>
        <dbReference type="Proteomes" id="UP001066276"/>
    </source>
</evidence>
<feature type="compositionally biased region" description="Basic and acidic residues" evidence="1">
    <location>
        <begin position="67"/>
        <end position="76"/>
    </location>
</feature>
<feature type="compositionally biased region" description="Basic and acidic residues" evidence="1">
    <location>
        <begin position="22"/>
        <end position="38"/>
    </location>
</feature>
<comment type="caution">
    <text evidence="2">The sequence shown here is derived from an EMBL/GenBank/DDBJ whole genome shotgun (WGS) entry which is preliminary data.</text>
</comment>
<name>A0AAV7PK44_PLEWA</name>
<proteinExistence type="predicted"/>